<evidence type="ECO:0000313" key="2">
    <source>
        <dbReference type="Proteomes" id="UP000269438"/>
    </source>
</evidence>
<dbReference type="EMBL" id="RCUY01000008">
    <property type="protein sequence ID" value="RLP82545.1"/>
    <property type="molecule type" value="Genomic_DNA"/>
</dbReference>
<protein>
    <recommendedName>
        <fullName evidence="3">AbiEi antitoxin C-terminal domain-containing protein</fullName>
    </recommendedName>
</protein>
<sequence length="149" mass="16427">MTPVDLARLFPGPGAHLPDLLTTADMPLAQLMGARLRGEVYALERGFVPIDIPETSALRARALALALPEPADSHRLCAVGASARWIRDLDVPRPLRHTFQGTQRHRTHRWSILDATVLPGAIPEERRTRIAGLWVELTEPESPTPAHSD</sequence>
<evidence type="ECO:0008006" key="3">
    <source>
        <dbReference type="Google" id="ProtNLM"/>
    </source>
</evidence>
<proteinExistence type="predicted"/>
<accession>A0A3L7ARC2</accession>
<name>A0A3L7ARC2_9MICO</name>
<evidence type="ECO:0000313" key="1">
    <source>
        <dbReference type="EMBL" id="RLP82545.1"/>
    </source>
</evidence>
<reference evidence="1 2" key="1">
    <citation type="submission" date="2018-10" db="EMBL/GenBank/DDBJ databases">
        <authorList>
            <person name="Li J."/>
        </authorList>
    </citation>
    <scope>NUCLEOTIDE SEQUENCE [LARGE SCALE GENOMIC DNA]</scope>
    <source>
        <strain evidence="1 2">JCM 11654</strain>
    </source>
</reference>
<comment type="caution">
    <text evidence="1">The sequence shown here is derived from an EMBL/GenBank/DDBJ whole genome shotgun (WGS) entry which is preliminary data.</text>
</comment>
<dbReference type="AlphaFoldDB" id="A0A3L7ARC2"/>
<dbReference type="OrthoDB" id="4802815at2"/>
<gene>
    <name evidence="1" type="ORF">D9V34_09155</name>
</gene>
<dbReference type="RefSeq" id="WP_121688537.1">
    <property type="nucleotide sequence ID" value="NZ_RCUY01000008.1"/>
</dbReference>
<keyword evidence="2" id="KW-1185">Reference proteome</keyword>
<dbReference type="Proteomes" id="UP000269438">
    <property type="component" value="Unassembled WGS sequence"/>
</dbReference>
<organism evidence="1 2">
    <name type="scientific">Mycetocola lacteus</name>
    <dbReference type="NCBI Taxonomy" id="76637"/>
    <lineage>
        <taxon>Bacteria</taxon>
        <taxon>Bacillati</taxon>
        <taxon>Actinomycetota</taxon>
        <taxon>Actinomycetes</taxon>
        <taxon>Micrococcales</taxon>
        <taxon>Microbacteriaceae</taxon>
        <taxon>Mycetocola</taxon>
    </lineage>
</organism>